<reference evidence="1 2" key="1">
    <citation type="submission" date="2019-01" db="EMBL/GenBank/DDBJ databases">
        <title>Flavobacterium sp. nov. isolated from arctic soil.</title>
        <authorList>
            <person name="Kim D.-U."/>
        </authorList>
    </citation>
    <scope>NUCLEOTIDE SEQUENCE [LARGE SCALE GENOMIC DNA]</scope>
    <source>
        <strain evidence="1 2">Kopri-42</strain>
    </source>
</reference>
<name>A0A482TTW3_9FLAO</name>
<dbReference type="RefSeq" id="WP_113666555.1">
    <property type="nucleotide sequence ID" value="NZ_QNVY02000004.1"/>
</dbReference>
<dbReference type="EMBL" id="QNVY02000004">
    <property type="protein sequence ID" value="RYJ51282.1"/>
    <property type="molecule type" value="Genomic_DNA"/>
</dbReference>
<organism evidence="1 2">
    <name type="scientific">Flavobacterium petrolei</name>
    <dbReference type="NCBI Taxonomy" id="2259594"/>
    <lineage>
        <taxon>Bacteria</taxon>
        <taxon>Pseudomonadati</taxon>
        <taxon>Bacteroidota</taxon>
        <taxon>Flavobacteriia</taxon>
        <taxon>Flavobacteriales</taxon>
        <taxon>Flavobacteriaceae</taxon>
        <taxon>Flavobacterium</taxon>
    </lineage>
</organism>
<dbReference type="OrthoDB" id="1524637at2"/>
<sequence>MKLLIITAVIAFEKDIKQMLKQANVKTFTYKEVKGFNDISEEAIESNWFSAELNETESILFYAFVKKDNVDTLFDMVTEFNKTQETLSKIHVAVLNIEKSI</sequence>
<dbReference type="InterPro" id="IPR011322">
    <property type="entry name" value="N-reg_PII-like_a/b"/>
</dbReference>
<proteinExistence type="predicted"/>
<accession>A0A482TTW3</accession>
<evidence type="ECO:0000313" key="1">
    <source>
        <dbReference type="EMBL" id="RYJ51282.1"/>
    </source>
</evidence>
<evidence type="ECO:0008006" key="3">
    <source>
        <dbReference type="Google" id="ProtNLM"/>
    </source>
</evidence>
<comment type="caution">
    <text evidence="1">The sequence shown here is derived from an EMBL/GenBank/DDBJ whole genome shotgun (WGS) entry which is preliminary data.</text>
</comment>
<dbReference type="Gene3D" id="3.30.70.120">
    <property type="match status" value="1"/>
</dbReference>
<gene>
    <name evidence="1" type="ORF">DR871_012690</name>
</gene>
<dbReference type="SUPFAM" id="SSF54913">
    <property type="entry name" value="GlnB-like"/>
    <property type="match status" value="1"/>
</dbReference>
<dbReference type="Proteomes" id="UP000253235">
    <property type="component" value="Unassembled WGS sequence"/>
</dbReference>
<dbReference type="InterPro" id="IPR015867">
    <property type="entry name" value="N-reg_PII/ATP_PRibTrfase_C"/>
</dbReference>
<evidence type="ECO:0000313" key="2">
    <source>
        <dbReference type="Proteomes" id="UP000253235"/>
    </source>
</evidence>
<dbReference type="AlphaFoldDB" id="A0A482TTW3"/>
<keyword evidence="2" id="KW-1185">Reference proteome</keyword>
<protein>
    <recommendedName>
        <fullName evidence="3">DUF3240 domain-containing protein</fullName>
    </recommendedName>
</protein>